<accession>A0A0V1PUM4</accession>
<sequence length="228" mass="25888">MTTRDSTFSYVHLDDPNQVIYMEKWEDDPIPFNDIDTQSLIEATTNLFPQYLLEEEEDSGLPISSSTFGTKVYKNRNLLKDKAWSDLAIFDKFMDESSSLHKLKDRTILKSVYTKLTNNTYESVDEPEEYNIAEFLSNGYNPNDTMDILSPPDMVNDSIMGNNAGDISINSTSDLLAPGNNTFSMNLRTNSGNTSNHQNAVMQTPRIGRSRQPSTDKIFQTPVTRIMR</sequence>
<dbReference type="AlphaFoldDB" id="A0A0V1PUM4"/>
<evidence type="ECO:0000256" key="2">
    <source>
        <dbReference type="ARBA" id="ARBA00022618"/>
    </source>
</evidence>
<name>A0A0V1PUM4_9ASCO</name>
<dbReference type="RefSeq" id="XP_015465990.1">
    <property type="nucleotide sequence ID" value="XM_015613197.1"/>
</dbReference>
<dbReference type="GeneID" id="26841377"/>
<keyword evidence="5" id="KW-0131">Cell cycle</keyword>
<comment type="similarity">
    <text evidence="1">Belongs to the APC13 family.</text>
</comment>
<evidence type="ECO:0000256" key="1">
    <source>
        <dbReference type="ARBA" id="ARBA00006940"/>
    </source>
</evidence>
<evidence type="ECO:0000313" key="7">
    <source>
        <dbReference type="Proteomes" id="UP000054251"/>
    </source>
</evidence>
<dbReference type="InterPro" id="IPR008401">
    <property type="entry name" value="Apc13"/>
</dbReference>
<organism evidence="6 7">
    <name type="scientific">Debaryomyces fabryi</name>
    <dbReference type="NCBI Taxonomy" id="58627"/>
    <lineage>
        <taxon>Eukaryota</taxon>
        <taxon>Fungi</taxon>
        <taxon>Dikarya</taxon>
        <taxon>Ascomycota</taxon>
        <taxon>Saccharomycotina</taxon>
        <taxon>Pichiomycetes</taxon>
        <taxon>Debaryomycetaceae</taxon>
        <taxon>Debaryomyces</taxon>
    </lineage>
</organism>
<evidence type="ECO:0000256" key="4">
    <source>
        <dbReference type="ARBA" id="ARBA00022786"/>
    </source>
</evidence>
<keyword evidence="4" id="KW-0833">Ubl conjugation pathway</keyword>
<dbReference type="GO" id="GO:0005680">
    <property type="term" value="C:anaphase-promoting complex"/>
    <property type="evidence" value="ECO:0007669"/>
    <property type="project" value="InterPro"/>
</dbReference>
<comment type="caution">
    <text evidence="6">The sequence shown here is derived from an EMBL/GenBank/DDBJ whole genome shotgun (WGS) entry which is preliminary data.</text>
</comment>
<reference evidence="6 7" key="1">
    <citation type="submission" date="2015-11" db="EMBL/GenBank/DDBJ databases">
        <title>The genome of Debaryomyces fabryi.</title>
        <authorList>
            <person name="Tafer H."/>
            <person name="Lopandic K."/>
        </authorList>
    </citation>
    <scope>NUCLEOTIDE SEQUENCE [LARGE SCALE GENOMIC DNA]</scope>
    <source>
        <strain evidence="6 7">CBS 789</strain>
    </source>
</reference>
<keyword evidence="3" id="KW-0498">Mitosis</keyword>
<dbReference type="Pfam" id="PF05839">
    <property type="entry name" value="Apc13p"/>
    <property type="match status" value="1"/>
</dbReference>
<dbReference type="OrthoDB" id="4023481at2759"/>
<evidence type="ECO:0000256" key="5">
    <source>
        <dbReference type="ARBA" id="ARBA00023306"/>
    </source>
</evidence>
<dbReference type="GO" id="GO:0051301">
    <property type="term" value="P:cell division"/>
    <property type="evidence" value="ECO:0007669"/>
    <property type="project" value="UniProtKB-KW"/>
</dbReference>
<keyword evidence="2" id="KW-0132">Cell division</keyword>
<gene>
    <name evidence="6" type="ORF">AC631_04368</name>
</gene>
<evidence type="ECO:0000313" key="6">
    <source>
        <dbReference type="EMBL" id="KRZ99887.1"/>
    </source>
</evidence>
<dbReference type="Proteomes" id="UP000054251">
    <property type="component" value="Unassembled WGS sequence"/>
</dbReference>
<evidence type="ECO:0000256" key="3">
    <source>
        <dbReference type="ARBA" id="ARBA00022776"/>
    </source>
</evidence>
<keyword evidence="7" id="KW-1185">Reference proteome</keyword>
<dbReference type="EMBL" id="LMYN01000115">
    <property type="protein sequence ID" value="KRZ99887.1"/>
    <property type="molecule type" value="Genomic_DNA"/>
</dbReference>
<protein>
    <submittedName>
        <fullName evidence="6">Uncharacterized protein</fullName>
    </submittedName>
</protein>
<proteinExistence type="inferred from homology"/>